<feature type="transmembrane region" description="Helical" evidence="6">
    <location>
        <begin position="22"/>
        <end position="42"/>
    </location>
</feature>
<dbReference type="InterPro" id="IPR005829">
    <property type="entry name" value="Sugar_transporter_CS"/>
</dbReference>
<dbReference type="InterPro" id="IPR050930">
    <property type="entry name" value="MFS_Vesicular_Transporter"/>
</dbReference>
<evidence type="ECO:0000256" key="4">
    <source>
        <dbReference type="ARBA" id="ARBA00022989"/>
    </source>
</evidence>
<dbReference type="OrthoDB" id="298065at2759"/>
<accession>A0A1R2CN87</accession>
<evidence type="ECO:0000259" key="7">
    <source>
        <dbReference type="PROSITE" id="PS50850"/>
    </source>
</evidence>
<dbReference type="Proteomes" id="UP000187209">
    <property type="component" value="Unassembled WGS sequence"/>
</dbReference>
<evidence type="ECO:0000256" key="5">
    <source>
        <dbReference type="ARBA" id="ARBA00023136"/>
    </source>
</evidence>
<evidence type="ECO:0000313" key="9">
    <source>
        <dbReference type="Proteomes" id="UP000187209"/>
    </source>
</evidence>
<dbReference type="GO" id="GO:0022857">
    <property type="term" value="F:transmembrane transporter activity"/>
    <property type="evidence" value="ECO:0007669"/>
    <property type="project" value="InterPro"/>
</dbReference>
<feature type="transmembrane region" description="Helical" evidence="6">
    <location>
        <begin position="256"/>
        <end position="275"/>
    </location>
</feature>
<dbReference type="InterPro" id="IPR011701">
    <property type="entry name" value="MFS"/>
</dbReference>
<dbReference type="AlphaFoldDB" id="A0A1R2CN87"/>
<dbReference type="InterPro" id="IPR036259">
    <property type="entry name" value="MFS_trans_sf"/>
</dbReference>
<feature type="transmembrane region" description="Helical" evidence="6">
    <location>
        <begin position="281"/>
        <end position="303"/>
    </location>
</feature>
<feature type="transmembrane region" description="Helical" evidence="6">
    <location>
        <begin position="54"/>
        <end position="72"/>
    </location>
</feature>
<dbReference type="Gene3D" id="1.20.1250.20">
    <property type="entry name" value="MFS general substrate transporter like domains"/>
    <property type="match status" value="2"/>
</dbReference>
<evidence type="ECO:0000313" key="8">
    <source>
        <dbReference type="EMBL" id="OMJ90426.1"/>
    </source>
</evidence>
<name>A0A1R2CN87_9CILI</name>
<feature type="transmembrane region" description="Helical" evidence="6">
    <location>
        <begin position="78"/>
        <end position="100"/>
    </location>
</feature>
<dbReference type="GO" id="GO:0016020">
    <property type="term" value="C:membrane"/>
    <property type="evidence" value="ECO:0007669"/>
    <property type="project" value="UniProtKB-SubCell"/>
</dbReference>
<evidence type="ECO:0000256" key="6">
    <source>
        <dbReference type="SAM" id="Phobius"/>
    </source>
</evidence>
<comment type="subcellular location">
    <subcellularLocation>
        <location evidence="1">Membrane</location>
        <topology evidence="1">Multi-pass membrane protein</topology>
    </subcellularLocation>
</comment>
<feature type="domain" description="Major facilitator superfamily (MFS) profile" evidence="7">
    <location>
        <begin position="1"/>
        <end position="378"/>
    </location>
</feature>
<dbReference type="Pfam" id="PF07690">
    <property type="entry name" value="MFS_1"/>
    <property type="match status" value="1"/>
</dbReference>
<feature type="transmembrane region" description="Helical" evidence="6">
    <location>
        <begin position="121"/>
        <end position="139"/>
    </location>
</feature>
<protein>
    <recommendedName>
        <fullName evidence="7">Major facilitator superfamily (MFS) profile domain-containing protein</fullName>
    </recommendedName>
</protein>
<keyword evidence="3 6" id="KW-0812">Transmembrane</keyword>
<dbReference type="PROSITE" id="PS00216">
    <property type="entry name" value="SUGAR_TRANSPORT_1"/>
    <property type="match status" value="1"/>
</dbReference>
<dbReference type="PANTHER" id="PTHR23506:SF26">
    <property type="entry name" value="MFS-TYPE TRANSPORTER SLC18B1"/>
    <property type="match status" value="1"/>
</dbReference>
<reference evidence="8 9" key="1">
    <citation type="submission" date="2016-11" db="EMBL/GenBank/DDBJ databases">
        <title>The macronuclear genome of Stentor coeruleus: a giant cell with tiny introns.</title>
        <authorList>
            <person name="Slabodnick M."/>
            <person name="Ruby J.G."/>
            <person name="Reiff S.B."/>
            <person name="Swart E.C."/>
            <person name="Gosai S."/>
            <person name="Prabakaran S."/>
            <person name="Witkowska E."/>
            <person name="Larue G.E."/>
            <person name="Fisher S."/>
            <person name="Freeman R.M."/>
            <person name="Gunawardena J."/>
            <person name="Chu W."/>
            <person name="Stover N.A."/>
            <person name="Gregory B.D."/>
            <person name="Nowacki M."/>
            <person name="Derisi J."/>
            <person name="Roy S.W."/>
            <person name="Marshall W.F."/>
            <person name="Sood P."/>
        </authorList>
    </citation>
    <scope>NUCLEOTIDE SEQUENCE [LARGE SCALE GENOMIC DNA]</scope>
    <source>
        <strain evidence="8">WM001</strain>
    </source>
</reference>
<keyword evidence="9" id="KW-1185">Reference proteome</keyword>
<feature type="transmembrane region" description="Helical" evidence="6">
    <location>
        <begin position="348"/>
        <end position="372"/>
    </location>
</feature>
<evidence type="ECO:0000256" key="2">
    <source>
        <dbReference type="ARBA" id="ARBA00022448"/>
    </source>
</evidence>
<dbReference type="SUPFAM" id="SSF103473">
    <property type="entry name" value="MFS general substrate transporter"/>
    <property type="match status" value="1"/>
</dbReference>
<gene>
    <name evidence="8" type="ORF">SteCoe_7233</name>
</gene>
<proteinExistence type="predicted"/>
<evidence type="ECO:0000256" key="1">
    <source>
        <dbReference type="ARBA" id="ARBA00004141"/>
    </source>
</evidence>
<organism evidence="8 9">
    <name type="scientific">Stentor coeruleus</name>
    <dbReference type="NCBI Taxonomy" id="5963"/>
    <lineage>
        <taxon>Eukaryota</taxon>
        <taxon>Sar</taxon>
        <taxon>Alveolata</taxon>
        <taxon>Ciliophora</taxon>
        <taxon>Postciliodesmatophora</taxon>
        <taxon>Heterotrichea</taxon>
        <taxon>Heterotrichida</taxon>
        <taxon>Stentoridae</taxon>
        <taxon>Stentor</taxon>
    </lineage>
</organism>
<dbReference type="PROSITE" id="PS50850">
    <property type="entry name" value="MFS"/>
    <property type="match status" value="1"/>
</dbReference>
<keyword evidence="4 6" id="KW-1133">Transmembrane helix</keyword>
<dbReference type="EMBL" id="MPUH01000103">
    <property type="protein sequence ID" value="OMJ90426.1"/>
    <property type="molecule type" value="Genomic_DNA"/>
</dbReference>
<feature type="transmembrane region" description="Helical" evidence="6">
    <location>
        <begin position="221"/>
        <end position="244"/>
    </location>
</feature>
<sequence>MSMMLVLPFYPIVANERGISELMIGLVFTMTPLLSCISSVFVGKYIDSIGRRNTSCLGLFSMALSLFGLTFVNSLDNTGFLVLSLISRAFGGLGLACIYISSMSMITTDYPKKRESYISMMEAFGGIGLMMAPIFSTFATEEVSFSGSFFLFSLVILAFVPIYWASTSSKIQVHVILEEEQPVKAKINRNMKIDLCILAYSYTILCFLEPSLSLYLTNRGISENLICLVFTGMTCLYTLTNFLMAFLSKFFDVHKIVPFSAGICTFGLILAGPLGEFLDSVLVSIFGAIIVGMGVAIAFVSVMPSMLNELSMIGFNENSVAEDVSSLVSMGMNMGEIIGPIFSGVFALIFSFSGSCLVLAFVGIALILSSLLMKNKDYSKRYILLVDKEVEIK</sequence>
<feature type="transmembrane region" description="Helical" evidence="6">
    <location>
        <begin position="145"/>
        <end position="164"/>
    </location>
</feature>
<keyword evidence="2" id="KW-0813">Transport</keyword>
<dbReference type="InterPro" id="IPR020846">
    <property type="entry name" value="MFS_dom"/>
</dbReference>
<evidence type="ECO:0000256" key="3">
    <source>
        <dbReference type="ARBA" id="ARBA00022692"/>
    </source>
</evidence>
<keyword evidence="5 6" id="KW-0472">Membrane</keyword>
<comment type="caution">
    <text evidence="8">The sequence shown here is derived from an EMBL/GenBank/DDBJ whole genome shotgun (WGS) entry which is preliminary data.</text>
</comment>
<dbReference type="PANTHER" id="PTHR23506">
    <property type="entry name" value="GH10249P"/>
    <property type="match status" value="1"/>
</dbReference>